<gene>
    <name evidence="7" type="ORF">K1718_20180</name>
</gene>
<dbReference type="RefSeq" id="WP_265682516.1">
    <property type="nucleotide sequence ID" value="NZ_CP120863.1"/>
</dbReference>
<dbReference type="PANTHER" id="PTHR30537:SF70">
    <property type="entry name" value="HTH-TYPE TRANSCRIPTIONAL ACTIVATOR AMPR"/>
    <property type="match status" value="1"/>
</dbReference>
<dbReference type="Gene3D" id="1.10.10.10">
    <property type="entry name" value="Winged helix-like DNA-binding domain superfamily/Winged helix DNA-binding domain"/>
    <property type="match status" value="1"/>
</dbReference>
<evidence type="ECO:0000256" key="3">
    <source>
        <dbReference type="ARBA" id="ARBA00023125"/>
    </source>
</evidence>
<dbReference type="Gene3D" id="3.40.190.10">
    <property type="entry name" value="Periplasmic binding protein-like II"/>
    <property type="match status" value="2"/>
</dbReference>
<dbReference type="SUPFAM" id="SSF46785">
    <property type="entry name" value="Winged helix' DNA-binding domain"/>
    <property type="match status" value="1"/>
</dbReference>
<dbReference type="PANTHER" id="PTHR30537">
    <property type="entry name" value="HTH-TYPE TRANSCRIPTIONAL REGULATOR"/>
    <property type="match status" value="1"/>
</dbReference>
<dbReference type="InterPro" id="IPR036390">
    <property type="entry name" value="WH_DNA-bd_sf"/>
</dbReference>
<accession>A0ABY8FBB7</accession>
<reference evidence="7 8" key="1">
    <citation type="submission" date="2023-03" db="EMBL/GenBank/DDBJ databases">
        <title>Roseibium porphyridii sp. nov. and Roseibium rhodosorbium sp. nov. isolated from marine algae, Porphyridium cruentum and Rhodosorus marinus, respectively.</title>
        <authorList>
            <person name="Lee M.W."/>
            <person name="Choi B.J."/>
            <person name="Lee J.K."/>
            <person name="Choi D.G."/>
            <person name="Baek J.H."/>
            <person name="Bayburt H."/>
            <person name="Kim J.M."/>
            <person name="Han D.M."/>
            <person name="Kim K.H."/>
            <person name="Jeon C.O."/>
        </authorList>
    </citation>
    <scope>NUCLEOTIDE SEQUENCE [LARGE SCALE GENOMIC DNA]</scope>
    <source>
        <strain evidence="7 8">KMA01</strain>
    </source>
</reference>
<evidence type="ECO:0000256" key="2">
    <source>
        <dbReference type="ARBA" id="ARBA00023015"/>
    </source>
</evidence>
<organism evidence="7 8">
    <name type="scientific">Roseibium porphyridii</name>
    <dbReference type="NCBI Taxonomy" id="2866279"/>
    <lineage>
        <taxon>Bacteria</taxon>
        <taxon>Pseudomonadati</taxon>
        <taxon>Pseudomonadota</taxon>
        <taxon>Alphaproteobacteria</taxon>
        <taxon>Hyphomicrobiales</taxon>
        <taxon>Stappiaceae</taxon>
        <taxon>Roseibium</taxon>
    </lineage>
</organism>
<dbReference type="InterPro" id="IPR005119">
    <property type="entry name" value="LysR_subst-bd"/>
</dbReference>
<keyword evidence="4" id="KW-0010">Activator</keyword>
<proteinExistence type="inferred from homology"/>
<evidence type="ECO:0000256" key="5">
    <source>
        <dbReference type="ARBA" id="ARBA00023163"/>
    </source>
</evidence>
<evidence type="ECO:0000313" key="7">
    <source>
        <dbReference type="EMBL" id="WFE92526.1"/>
    </source>
</evidence>
<dbReference type="PRINTS" id="PR00039">
    <property type="entry name" value="HTHLYSR"/>
</dbReference>
<keyword evidence="2" id="KW-0805">Transcription regulation</keyword>
<dbReference type="EMBL" id="CP120863">
    <property type="protein sequence ID" value="WFE92526.1"/>
    <property type="molecule type" value="Genomic_DNA"/>
</dbReference>
<evidence type="ECO:0000256" key="4">
    <source>
        <dbReference type="ARBA" id="ARBA00023159"/>
    </source>
</evidence>
<keyword evidence="8" id="KW-1185">Reference proteome</keyword>
<dbReference type="Proteomes" id="UP001209803">
    <property type="component" value="Chromosome"/>
</dbReference>
<feature type="domain" description="HTH lysR-type" evidence="6">
    <location>
        <begin position="6"/>
        <end position="63"/>
    </location>
</feature>
<protein>
    <submittedName>
        <fullName evidence="7">LysR family transcriptional regulator</fullName>
    </submittedName>
</protein>
<dbReference type="InterPro" id="IPR000847">
    <property type="entry name" value="LysR_HTH_N"/>
</dbReference>
<evidence type="ECO:0000256" key="1">
    <source>
        <dbReference type="ARBA" id="ARBA00009437"/>
    </source>
</evidence>
<dbReference type="PROSITE" id="PS50931">
    <property type="entry name" value="HTH_LYSR"/>
    <property type="match status" value="1"/>
</dbReference>
<dbReference type="Pfam" id="PF00126">
    <property type="entry name" value="HTH_1"/>
    <property type="match status" value="1"/>
</dbReference>
<sequence length="294" mass="32660">MDISQLPLNALRAFEASARLQSFTRAGLELRVSQTAISHQVKALEERLGVELFERLPRGVNLTEEGQALVPVLSDAFRRMSATLKRFEDGNFREVLTLGIVGTFATGWLLPRLKDFSAANPQIDLRLRTNNNRADILADGLDCFIRFGDGAWHGTNAVKLMSAAMSPVCAPAIATRLVTPGDLANFPLLRSYRIDEWALWFQAVSLPAPRTRGWMFDSSLTMVEAVAQNAGVGLVPVGMFQSDLKSGRIFQPFQAGVSIGSYWLTWLKSREETGAMQKFRHWLETETKSENGLD</sequence>
<name>A0ABY8FBB7_9HYPH</name>
<dbReference type="SUPFAM" id="SSF53850">
    <property type="entry name" value="Periplasmic binding protein-like II"/>
    <property type="match status" value="1"/>
</dbReference>
<evidence type="ECO:0000259" key="6">
    <source>
        <dbReference type="PROSITE" id="PS50931"/>
    </source>
</evidence>
<dbReference type="InterPro" id="IPR036388">
    <property type="entry name" value="WH-like_DNA-bd_sf"/>
</dbReference>
<dbReference type="Pfam" id="PF03466">
    <property type="entry name" value="LysR_substrate"/>
    <property type="match status" value="1"/>
</dbReference>
<evidence type="ECO:0000313" key="8">
    <source>
        <dbReference type="Proteomes" id="UP001209803"/>
    </source>
</evidence>
<comment type="similarity">
    <text evidence="1">Belongs to the LysR transcriptional regulatory family.</text>
</comment>
<dbReference type="InterPro" id="IPR058163">
    <property type="entry name" value="LysR-type_TF_proteobact-type"/>
</dbReference>
<keyword evidence="3" id="KW-0238">DNA-binding</keyword>
<keyword evidence="5" id="KW-0804">Transcription</keyword>